<proteinExistence type="predicted"/>
<comment type="caution">
    <text evidence="1">The sequence shown here is derived from an EMBL/GenBank/DDBJ whole genome shotgun (WGS) entry which is preliminary data.</text>
</comment>
<organism evidence="1 2">
    <name type="scientific">Caenorhabditis auriculariae</name>
    <dbReference type="NCBI Taxonomy" id="2777116"/>
    <lineage>
        <taxon>Eukaryota</taxon>
        <taxon>Metazoa</taxon>
        <taxon>Ecdysozoa</taxon>
        <taxon>Nematoda</taxon>
        <taxon>Chromadorea</taxon>
        <taxon>Rhabditida</taxon>
        <taxon>Rhabditina</taxon>
        <taxon>Rhabditomorpha</taxon>
        <taxon>Rhabditoidea</taxon>
        <taxon>Rhabditidae</taxon>
        <taxon>Peloderinae</taxon>
        <taxon>Caenorhabditis</taxon>
    </lineage>
</organism>
<evidence type="ECO:0000313" key="1">
    <source>
        <dbReference type="EMBL" id="CAD6196493.1"/>
    </source>
</evidence>
<name>A0A8S1HPU9_9PELO</name>
<keyword evidence="2" id="KW-1185">Reference proteome</keyword>
<sequence length="149" mass="16841">MREECERHAAVCSPHPHPKIAVLAKTSESVGYRFSAYWLRSNIQLPAITSFSNLYRLMRKDIPERDEFSTAFEIVAIGTTPYIDALATEIPDKFQALFVYDKTATPETVKALASKAKIPVIFGRVPRNSDPRRVLLNLSPIMDKPMKAF</sequence>
<dbReference type="AlphaFoldDB" id="A0A8S1HPU9"/>
<dbReference type="EMBL" id="CAJGYM010000073">
    <property type="protein sequence ID" value="CAD6196493.1"/>
    <property type="molecule type" value="Genomic_DNA"/>
</dbReference>
<evidence type="ECO:0000313" key="2">
    <source>
        <dbReference type="Proteomes" id="UP000835052"/>
    </source>
</evidence>
<gene>
    <name evidence="1" type="ORF">CAUJ_LOCUS12407</name>
</gene>
<reference evidence="1" key="1">
    <citation type="submission" date="2020-10" db="EMBL/GenBank/DDBJ databases">
        <authorList>
            <person name="Kikuchi T."/>
        </authorList>
    </citation>
    <scope>NUCLEOTIDE SEQUENCE</scope>
    <source>
        <strain evidence="1">NKZ352</strain>
    </source>
</reference>
<accession>A0A8S1HPU9</accession>
<dbReference type="Proteomes" id="UP000835052">
    <property type="component" value="Unassembled WGS sequence"/>
</dbReference>
<protein>
    <submittedName>
        <fullName evidence="1">Uncharacterized protein</fullName>
    </submittedName>
</protein>